<reference evidence="2 3" key="1">
    <citation type="submission" date="2017-09" db="EMBL/GenBank/DDBJ databases">
        <title>Sphingomonas spermidinifaciens 9NM-10, whole genome shotgun sequence.</title>
        <authorList>
            <person name="Feng G."/>
            <person name="Zhu H."/>
        </authorList>
    </citation>
    <scope>NUCLEOTIDE SEQUENCE [LARGE SCALE GENOMIC DNA]</scope>
    <source>
        <strain evidence="2 3">9NM-10</strain>
    </source>
</reference>
<dbReference type="Proteomes" id="UP000218366">
    <property type="component" value="Unassembled WGS sequence"/>
</dbReference>
<dbReference type="EMBL" id="NWMW01000003">
    <property type="protein sequence ID" value="PCD01600.1"/>
    <property type="molecule type" value="Genomic_DNA"/>
</dbReference>
<name>A0A2A4B0K5_9SPHN</name>
<proteinExistence type="predicted"/>
<organism evidence="2 3">
    <name type="scientific">Sphingomonas spermidinifaciens</name>
    <dbReference type="NCBI Taxonomy" id="1141889"/>
    <lineage>
        <taxon>Bacteria</taxon>
        <taxon>Pseudomonadati</taxon>
        <taxon>Pseudomonadota</taxon>
        <taxon>Alphaproteobacteria</taxon>
        <taxon>Sphingomonadales</taxon>
        <taxon>Sphingomonadaceae</taxon>
        <taxon>Sphingomonas</taxon>
    </lineage>
</organism>
<keyword evidence="1" id="KW-1133">Transmembrane helix</keyword>
<evidence type="ECO:0000256" key="1">
    <source>
        <dbReference type="SAM" id="Phobius"/>
    </source>
</evidence>
<feature type="transmembrane region" description="Helical" evidence="1">
    <location>
        <begin position="12"/>
        <end position="32"/>
    </location>
</feature>
<feature type="transmembrane region" description="Helical" evidence="1">
    <location>
        <begin position="115"/>
        <end position="132"/>
    </location>
</feature>
<evidence type="ECO:0000313" key="2">
    <source>
        <dbReference type="EMBL" id="PCD01600.1"/>
    </source>
</evidence>
<keyword evidence="1" id="KW-0812">Transmembrane</keyword>
<comment type="caution">
    <text evidence="2">The sequence shown here is derived from an EMBL/GenBank/DDBJ whole genome shotgun (WGS) entry which is preliminary data.</text>
</comment>
<keyword evidence="1" id="KW-0472">Membrane</keyword>
<evidence type="ECO:0000313" key="3">
    <source>
        <dbReference type="Proteomes" id="UP000218366"/>
    </source>
</evidence>
<protein>
    <submittedName>
        <fullName evidence="2">Uncharacterized protein</fullName>
    </submittedName>
</protein>
<sequence length="144" mass="14127">MAYADHAAPTGVFAAVAASAAAGPIFVASYPLAMGVAAAGGQPGAVHPAGVWIALGIMVVAAPIGMAIAFVPCLIAATLLTPLARRPGVVRLAPVWMIAGAAPIAPLVIVEELGAPEAFALAATAALCALVARQTLLRQLASAD</sequence>
<feature type="transmembrane region" description="Helical" evidence="1">
    <location>
        <begin position="89"/>
        <end position="109"/>
    </location>
</feature>
<dbReference type="RefSeq" id="WP_096344345.1">
    <property type="nucleotide sequence ID" value="NZ_NWMW01000003.1"/>
</dbReference>
<feature type="transmembrane region" description="Helical" evidence="1">
    <location>
        <begin position="52"/>
        <end position="77"/>
    </location>
</feature>
<accession>A0A2A4B0K5</accession>
<keyword evidence="3" id="KW-1185">Reference proteome</keyword>
<gene>
    <name evidence="2" type="ORF">COC42_15830</name>
</gene>
<dbReference type="AlphaFoldDB" id="A0A2A4B0K5"/>